<sequence>MAHLSFPKLEGYLDIQTLECWKSNHAKAVPLSLNLTLISSFLFDSKKTKAVENGTRESEGGRDRGTCDDERKGREEMRNSNGKSQKTWWEGWALVTSPVCLNTTCFFLSTIWLGDSAPYRWWVIN</sequence>
<keyword evidence="2" id="KW-1185">Reference proteome</keyword>
<reference evidence="1 2" key="1">
    <citation type="journal article" date="2024" name="Plant Biotechnol. J.">
        <title>Genome and CRISPR/Cas9 system of a widespread forest tree (Populus alba) in the world.</title>
        <authorList>
            <person name="Liu Y.J."/>
            <person name="Jiang P.F."/>
            <person name="Han X.M."/>
            <person name="Li X.Y."/>
            <person name="Wang H.M."/>
            <person name="Wang Y.J."/>
            <person name="Wang X.X."/>
            <person name="Zeng Q.Y."/>
        </authorList>
    </citation>
    <scope>NUCLEOTIDE SEQUENCE [LARGE SCALE GENOMIC DNA]</scope>
    <source>
        <strain evidence="2">cv. PAL-ZL1</strain>
    </source>
</reference>
<gene>
    <name evidence="1" type="ORF">D5086_022289</name>
</gene>
<comment type="caution">
    <text evidence="1">The sequence shown here is derived from an EMBL/GenBank/DDBJ whole genome shotgun (WGS) entry which is preliminary data.</text>
</comment>
<accession>A0ACC4BF45</accession>
<dbReference type="Proteomes" id="UP000309997">
    <property type="component" value="Unassembled WGS sequence"/>
</dbReference>
<dbReference type="EMBL" id="RCHU02000011">
    <property type="protein sequence ID" value="KAL3577006.1"/>
    <property type="molecule type" value="Genomic_DNA"/>
</dbReference>
<organism evidence="1 2">
    <name type="scientific">Populus alba</name>
    <name type="common">White poplar</name>
    <dbReference type="NCBI Taxonomy" id="43335"/>
    <lineage>
        <taxon>Eukaryota</taxon>
        <taxon>Viridiplantae</taxon>
        <taxon>Streptophyta</taxon>
        <taxon>Embryophyta</taxon>
        <taxon>Tracheophyta</taxon>
        <taxon>Spermatophyta</taxon>
        <taxon>Magnoliopsida</taxon>
        <taxon>eudicotyledons</taxon>
        <taxon>Gunneridae</taxon>
        <taxon>Pentapetalae</taxon>
        <taxon>rosids</taxon>
        <taxon>fabids</taxon>
        <taxon>Malpighiales</taxon>
        <taxon>Salicaceae</taxon>
        <taxon>Saliceae</taxon>
        <taxon>Populus</taxon>
    </lineage>
</organism>
<proteinExistence type="predicted"/>
<evidence type="ECO:0000313" key="2">
    <source>
        <dbReference type="Proteomes" id="UP000309997"/>
    </source>
</evidence>
<evidence type="ECO:0000313" key="1">
    <source>
        <dbReference type="EMBL" id="KAL3577006.1"/>
    </source>
</evidence>
<protein>
    <submittedName>
        <fullName evidence="1">Uncharacterized protein</fullName>
    </submittedName>
</protein>
<name>A0ACC4BF45_POPAL</name>